<reference evidence="1" key="1">
    <citation type="submission" date="2021-02" db="EMBL/GenBank/DDBJ databases">
        <authorList>
            <consortium name="DOE Joint Genome Institute"/>
            <person name="Ahrendt S."/>
            <person name="Looney B.P."/>
            <person name="Miyauchi S."/>
            <person name="Morin E."/>
            <person name="Drula E."/>
            <person name="Courty P.E."/>
            <person name="Chicoki N."/>
            <person name="Fauchery L."/>
            <person name="Kohler A."/>
            <person name="Kuo A."/>
            <person name="Labutti K."/>
            <person name="Pangilinan J."/>
            <person name="Lipzen A."/>
            <person name="Riley R."/>
            <person name="Andreopoulos W."/>
            <person name="He G."/>
            <person name="Johnson J."/>
            <person name="Barry K.W."/>
            <person name="Grigoriev I.V."/>
            <person name="Nagy L."/>
            <person name="Hibbett D."/>
            <person name="Henrissat B."/>
            <person name="Matheny P.B."/>
            <person name="Labbe J."/>
            <person name="Martin F."/>
        </authorList>
    </citation>
    <scope>NUCLEOTIDE SEQUENCE</scope>
    <source>
        <strain evidence="1">FP105234-sp</strain>
    </source>
</reference>
<comment type="caution">
    <text evidence="1">The sequence shown here is derived from an EMBL/GenBank/DDBJ whole genome shotgun (WGS) entry which is preliminary data.</text>
</comment>
<dbReference type="Proteomes" id="UP000814033">
    <property type="component" value="Unassembled WGS sequence"/>
</dbReference>
<name>A0ACB8RKZ2_9AGAM</name>
<reference evidence="1" key="2">
    <citation type="journal article" date="2022" name="New Phytol.">
        <title>Evolutionary transition to the ectomycorrhizal habit in the genomes of a hyperdiverse lineage of mushroom-forming fungi.</title>
        <authorList>
            <person name="Looney B."/>
            <person name="Miyauchi S."/>
            <person name="Morin E."/>
            <person name="Drula E."/>
            <person name="Courty P.E."/>
            <person name="Kohler A."/>
            <person name="Kuo A."/>
            <person name="LaButti K."/>
            <person name="Pangilinan J."/>
            <person name="Lipzen A."/>
            <person name="Riley R."/>
            <person name="Andreopoulos W."/>
            <person name="He G."/>
            <person name="Johnson J."/>
            <person name="Nolan M."/>
            <person name="Tritt A."/>
            <person name="Barry K.W."/>
            <person name="Grigoriev I.V."/>
            <person name="Nagy L.G."/>
            <person name="Hibbett D."/>
            <person name="Henrissat B."/>
            <person name="Matheny P.B."/>
            <person name="Labbe J."/>
            <person name="Martin F.M."/>
        </authorList>
    </citation>
    <scope>NUCLEOTIDE SEQUENCE</scope>
    <source>
        <strain evidence="1">FP105234-sp</strain>
    </source>
</reference>
<evidence type="ECO:0000313" key="2">
    <source>
        <dbReference type="Proteomes" id="UP000814033"/>
    </source>
</evidence>
<gene>
    <name evidence="1" type="ORF">FA95DRAFT_1608393</name>
</gene>
<accession>A0ACB8RKZ2</accession>
<keyword evidence="2" id="KW-1185">Reference proteome</keyword>
<evidence type="ECO:0000313" key="1">
    <source>
        <dbReference type="EMBL" id="KAI0044605.1"/>
    </source>
</evidence>
<protein>
    <submittedName>
        <fullName evidence="1">TIP41-domain-containing protein</fullName>
    </submittedName>
</protein>
<proteinExistence type="predicted"/>
<dbReference type="EMBL" id="MU275977">
    <property type="protein sequence ID" value="KAI0044605.1"/>
    <property type="molecule type" value="Genomic_DNA"/>
</dbReference>
<sequence>MAAAVSVPQHTLSEDPNSRTIQIHGWTITASTHPISSAADSDALHASLGIPLPEMTFSRNALTLHHEPSGFSYEFRAADALKGVKNGELGDGDGGVKVGYADAWLKSRTDPNSLLPLPVTVATKPYDWTYTTTYAGHEPEEEATSSSSTVAWAPGDPQNQAHSIPIAELTRPDPILFYAEIPLFEDELHDNGASHLLVRIRVMPTCIFILSRFTLRVDNVLFRARDTRIYHSFASSPPLIVRETSGWEAPYDRVKAHLSRRDDLTPLTDPNFIGRVLSGLPKRASQVDGAGTQWRGLGTSVDIATLQK</sequence>
<organism evidence="1 2">
    <name type="scientific">Auriscalpium vulgare</name>
    <dbReference type="NCBI Taxonomy" id="40419"/>
    <lineage>
        <taxon>Eukaryota</taxon>
        <taxon>Fungi</taxon>
        <taxon>Dikarya</taxon>
        <taxon>Basidiomycota</taxon>
        <taxon>Agaricomycotina</taxon>
        <taxon>Agaricomycetes</taxon>
        <taxon>Russulales</taxon>
        <taxon>Auriscalpiaceae</taxon>
        <taxon>Auriscalpium</taxon>
    </lineage>
</organism>